<feature type="transmembrane region" description="Helical" evidence="1">
    <location>
        <begin position="55"/>
        <end position="71"/>
    </location>
</feature>
<protein>
    <recommendedName>
        <fullName evidence="4">PH domain-containing protein</fullName>
    </recommendedName>
</protein>
<keyword evidence="1" id="KW-0472">Membrane</keyword>
<sequence length="159" mass="18802">MNAQKHQYDLLIGNQAPLFGYSIANQVLLFSIILLFIPLNLILLLQTITGDWSEWQRGLLFLFTLLATYLMQRYFKILYFLNSTIFAEQDGLRVKSFLQNRLYPWAELEQIREYSDLGIVTVFNDQNKMILVYHEALEGFSELSKLLGEYIEDWHIQRL</sequence>
<keyword evidence="1" id="KW-0812">Transmembrane</keyword>
<gene>
    <name evidence="2" type="ORF">MBHS_01739</name>
</gene>
<dbReference type="EMBL" id="FMSV02000399">
    <property type="protein sequence ID" value="SEH05884.1"/>
    <property type="molecule type" value="Genomic_DNA"/>
</dbReference>
<evidence type="ECO:0000313" key="2">
    <source>
        <dbReference type="EMBL" id="SEH05884.1"/>
    </source>
</evidence>
<reference evidence="2 3" key="1">
    <citation type="submission" date="2016-10" db="EMBL/GenBank/DDBJ databases">
        <authorList>
            <person name="de Groot N.N."/>
        </authorList>
    </citation>
    <scope>NUCLEOTIDE SEQUENCE [LARGE SCALE GENOMIC DNA]</scope>
    <source>
        <strain evidence="2">MBHS1</strain>
    </source>
</reference>
<name>A0A1H6FA31_9GAMM</name>
<accession>A0A1H6FA31</accession>
<evidence type="ECO:0000313" key="3">
    <source>
        <dbReference type="Proteomes" id="UP000236724"/>
    </source>
</evidence>
<feature type="transmembrane region" description="Helical" evidence="1">
    <location>
        <begin position="27"/>
        <end position="49"/>
    </location>
</feature>
<evidence type="ECO:0008006" key="4">
    <source>
        <dbReference type="Google" id="ProtNLM"/>
    </source>
</evidence>
<proteinExistence type="predicted"/>
<dbReference type="Proteomes" id="UP000236724">
    <property type="component" value="Unassembled WGS sequence"/>
</dbReference>
<dbReference type="AlphaFoldDB" id="A0A1H6FA31"/>
<evidence type="ECO:0000256" key="1">
    <source>
        <dbReference type="SAM" id="Phobius"/>
    </source>
</evidence>
<organism evidence="2 3">
    <name type="scientific">Candidatus Venteria ishoeyi</name>
    <dbReference type="NCBI Taxonomy" id="1899563"/>
    <lineage>
        <taxon>Bacteria</taxon>
        <taxon>Pseudomonadati</taxon>
        <taxon>Pseudomonadota</taxon>
        <taxon>Gammaproteobacteria</taxon>
        <taxon>Thiotrichales</taxon>
        <taxon>Thiotrichaceae</taxon>
        <taxon>Venteria</taxon>
    </lineage>
</organism>
<keyword evidence="3" id="KW-1185">Reference proteome</keyword>
<keyword evidence="1" id="KW-1133">Transmembrane helix</keyword>
<dbReference type="RefSeq" id="WP_103919740.1">
    <property type="nucleotide sequence ID" value="NZ_FMSV02000399.1"/>
</dbReference>